<comment type="caution">
    <text evidence="5">The sequence shown here is derived from an EMBL/GenBank/DDBJ whole genome shotgun (WGS) entry which is preliminary data.</text>
</comment>
<dbReference type="InterPro" id="IPR012334">
    <property type="entry name" value="Pectin_lyas_fold"/>
</dbReference>
<comment type="similarity">
    <text evidence="2">Belongs to the polysaccharide lyase 1 family.</text>
</comment>
<dbReference type="Gene3D" id="2.160.20.10">
    <property type="entry name" value="Single-stranded right-handed beta-helix, Pectin lyase-like"/>
    <property type="match status" value="1"/>
</dbReference>
<feature type="domain" description="Pectate lyase" evidence="4">
    <location>
        <begin position="63"/>
        <end position="269"/>
    </location>
</feature>
<keyword evidence="2" id="KW-0964">Secreted</keyword>
<dbReference type="InterPro" id="IPR045032">
    <property type="entry name" value="PEL"/>
</dbReference>
<dbReference type="GO" id="GO:0005576">
    <property type="term" value="C:extracellular region"/>
    <property type="evidence" value="ECO:0007669"/>
    <property type="project" value="UniProtKB-SubCell"/>
</dbReference>
<dbReference type="AlphaFoldDB" id="A0AAE3GDN3"/>
<dbReference type="SMART" id="SM00656">
    <property type="entry name" value="Amb_all"/>
    <property type="match status" value="1"/>
</dbReference>
<accession>A0AAE3GDN3</accession>
<gene>
    <name evidence="5" type="ORF">LX83_002208</name>
</gene>
<dbReference type="InterPro" id="IPR006626">
    <property type="entry name" value="PbH1"/>
</dbReference>
<dbReference type="InterPro" id="IPR002022">
    <property type="entry name" value="Pec_lyase"/>
</dbReference>
<dbReference type="Pfam" id="PF00544">
    <property type="entry name" value="Pectate_lyase_4"/>
    <property type="match status" value="1"/>
</dbReference>
<proteinExistence type="inferred from homology"/>
<evidence type="ECO:0000313" key="5">
    <source>
        <dbReference type="EMBL" id="MCP2165359.1"/>
    </source>
</evidence>
<evidence type="ECO:0000313" key="6">
    <source>
        <dbReference type="Proteomes" id="UP001206128"/>
    </source>
</evidence>
<comment type="subcellular location">
    <subcellularLocation>
        <location evidence="2">Secreted</location>
    </subcellularLocation>
</comment>
<dbReference type="InterPro" id="IPR011050">
    <property type="entry name" value="Pectin_lyase_fold/virulence"/>
</dbReference>
<keyword evidence="1 2" id="KW-0456">Lyase</keyword>
<dbReference type="GO" id="GO:0030570">
    <property type="term" value="F:pectate lyase activity"/>
    <property type="evidence" value="ECO:0007669"/>
    <property type="project" value="InterPro"/>
</dbReference>
<dbReference type="Proteomes" id="UP001206128">
    <property type="component" value="Unassembled WGS sequence"/>
</dbReference>
<evidence type="ECO:0000259" key="4">
    <source>
        <dbReference type="SMART" id="SM00656"/>
    </source>
</evidence>
<dbReference type="EMBL" id="JAMTCK010000004">
    <property type="protein sequence ID" value="MCP2165359.1"/>
    <property type="molecule type" value="Genomic_DNA"/>
</dbReference>
<dbReference type="SUPFAM" id="SSF51126">
    <property type="entry name" value="Pectin lyase-like"/>
    <property type="match status" value="1"/>
</dbReference>
<keyword evidence="2" id="KW-0624">Polysaccharide degradation</keyword>
<sequence>MTTFSFLSSRSRAAAATAALGLVLAGATAATAASPADSPFADAKPVGYAAVNASGQNGTTGGAGGTTVTVSNASDLLKYAQSSSAYVINVSGTITLSGMNKVASNKTIVGVGSNATITGGGLNLSTVQNVIIRNLTFTNAADDSINLQESTHHVWIDHNNFTNGHDGLVDIKRGSDYVTVSWNRFYNHDKTMLLGHSDDNSSQDLGHLRVSYHHNWFQGTTQRHPRVRFADPVHVYNNYYDGVGSYGVASTMNAGVLVEGNYFKNVKNPTVIQTGDSDEGRLVERNNVYSGSGSPQTKGSVGNPGSYYSYTLDSAANIPSIVSAGAGVGKL</sequence>
<dbReference type="GO" id="GO:0000272">
    <property type="term" value="P:polysaccharide catabolic process"/>
    <property type="evidence" value="ECO:0007669"/>
    <property type="project" value="UniProtKB-KW"/>
</dbReference>
<evidence type="ECO:0000256" key="2">
    <source>
        <dbReference type="RuleBase" id="RU361173"/>
    </source>
</evidence>
<dbReference type="PANTHER" id="PTHR31683:SF18">
    <property type="entry name" value="PECTATE LYASE 21-RELATED"/>
    <property type="match status" value="1"/>
</dbReference>
<keyword evidence="2" id="KW-0119">Carbohydrate metabolism</keyword>
<evidence type="ECO:0000256" key="3">
    <source>
        <dbReference type="SAM" id="SignalP"/>
    </source>
</evidence>
<feature type="signal peptide" evidence="3">
    <location>
        <begin position="1"/>
        <end position="32"/>
    </location>
</feature>
<feature type="chain" id="PRO_5042099821" evidence="3">
    <location>
        <begin position="33"/>
        <end position="331"/>
    </location>
</feature>
<dbReference type="SMART" id="SM00710">
    <property type="entry name" value="PbH1"/>
    <property type="match status" value="4"/>
</dbReference>
<dbReference type="RefSeq" id="WP_253770042.1">
    <property type="nucleotide sequence ID" value="NZ_JAMTCK010000004.1"/>
</dbReference>
<organism evidence="5 6">
    <name type="scientific">Goodfellowiella coeruleoviolacea</name>
    <dbReference type="NCBI Taxonomy" id="334858"/>
    <lineage>
        <taxon>Bacteria</taxon>
        <taxon>Bacillati</taxon>
        <taxon>Actinomycetota</taxon>
        <taxon>Actinomycetes</taxon>
        <taxon>Pseudonocardiales</taxon>
        <taxon>Pseudonocardiaceae</taxon>
        <taxon>Goodfellowiella</taxon>
    </lineage>
</organism>
<reference evidence="5" key="1">
    <citation type="submission" date="2022-06" db="EMBL/GenBank/DDBJ databases">
        <title>Genomic Encyclopedia of Archaeal and Bacterial Type Strains, Phase II (KMG-II): from individual species to whole genera.</title>
        <authorList>
            <person name="Goeker M."/>
        </authorList>
    </citation>
    <scope>NUCLEOTIDE SEQUENCE</scope>
    <source>
        <strain evidence="5">DSM 43935</strain>
    </source>
</reference>
<keyword evidence="3" id="KW-0732">Signal</keyword>
<keyword evidence="6" id="KW-1185">Reference proteome</keyword>
<name>A0AAE3GDN3_9PSEU</name>
<dbReference type="PANTHER" id="PTHR31683">
    <property type="entry name" value="PECTATE LYASE 18-RELATED"/>
    <property type="match status" value="1"/>
</dbReference>
<protein>
    <submittedName>
        <fullName evidence="5">Pectate lyase</fullName>
    </submittedName>
</protein>
<evidence type="ECO:0000256" key="1">
    <source>
        <dbReference type="ARBA" id="ARBA00023239"/>
    </source>
</evidence>